<dbReference type="EMBL" id="JABAYA010000002">
    <property type="protein sequence ID" value="KAF7732566.1"/>
    <property type="molecule type" value="Genomic_DNA"/>
</dbReference>
<comment type="caution">
    <text evidence="2">The sequence shown here is derived from an EMBL/GenBank/DDBJ whole genome shotgun (WGS) entry which is preliminary data.</text>
</comment>
<feature type="signal peptide" evidence="1">
    <location>
        <begin position="1"/>
        <end position="18"/>
    </location>
</feature>
<sequence>MKVFAFALSLGFIAQALAASTLDTDQGSKETEIKEIASILKDADITAVTGLGECKKCQEKCHELFDINEENEATCKYDVCIKLLGHKEETDPQKSCEDIFGA</sequence>
<gene>
    <name evidence="2" type="ORF">EC973_003313</name>
</gene>
<feature type="chain" id="PRO_5034278650" evidence="1">
    <location>
        <begin position="19"/>
        <end position="102"/>
    </location>
</feature>
<name>A0A8H7BWC0_9FUNG</name>
<dbReference type="Proteomes" id="UP000605846">
    <property type="component" value="Unassembled WGS sequence"/>
</dbReference>
<protein>
    <submittedName>
        <fullName evidence="2">Uncharacterized protein</fullName>
    </submittedName>
</protein>
<dbReference type="AlphaFoldDB" id="A0A8H7BWC0"/>
<keyword evidence="1" id="KW-0732">Signal</keyword>
<organism evidence="2 3">
    <name type="scientific">Apophysomyces ossiformis</name>
    <dbReference type="NCBI Taxonomy" id="679940"/>
    <lineage>
        <taxon>Eukaryota</taxon>
        <taxon>Fungi</taxon>
        <taxon>Fungi incertae sedis</taxon>
        <taxon>Mucoromycota</taxon>
        <taxon>Mucoromycotina</taxon>
        <taxon>Mucoromycetes</taxon>
        <taxon>Mucorales</taxon>
        <taxon>Mucorineae</taxon>
        <taxon>Mucoraceae</taxon>
        <taxon>Apophysomyces</taxon>
    </lineage>
</organism>
<evidence type="ECO:0000256" key="1">
    <source>
        <dbReference type="SAM" id="SignalP"/>
    </source>
</evidence>
<accession>A0A8H7BWC0</accession>
<proteinExistence type="predicted"/>
<reference evidence="2" key="1">
    <citation type="submission" date="2020-01" db="EMBL/GenBank/DDBJ databases">
        <title>Genome Sequencing of Three Apophysomyces-Like Fungal Strains Confirms a Novel Fungal Genus in the Mucoromycota with divergent Burkholderia-like Endosymbiotic Bacteria.</title>
        <authorList>
            <person name="Stajich J.E."/>
            <person name="Macias A.M."/>
            <person name="Carter-House D."/>
            <person name="Lovett B."/>
            <person name="Kasson L.R."/>
            <person name="Berry K."/>
            <person name="Grigoriev I."/>
            <person name="Chang Y."/>
            <person name="Spatafora J."/>
            <person name="Kasson M.T."/>
        </authorList>
    </citation>
    <scope>NUCLEOTIDE SEQUENCE</scope>
    <source>
        <strain evidence="2">NRRL A-21654</strain>
    </source>
</reference>
<keyword evidence="3" id="KW-1185">Reference proteome</keyword>
<evidence type="ECO:0000313" key="3">
    <source>
        <dbReference type="Proteomes" id="UP000605846"/>
    </source>
</evidence>
<evidence type="ECO:0000313" key="2">
    <source>
        <dbReference type="EMBL" id="KAF7732566.1"/>
    </source>
</evidence>